<dbReference type="RefSeq" id="XP_004508647.1">
    <property type="nucleotide sequence ID" value="XM_004508590.3"/>
</dbReference>
<dbReference type="PIRSF" id="PIRSF009360">
    <property type="entry name" value="UCP009360"/>
    <property type="match status" value="1"/>
</dbReference>
<keyword evidence="10" id="KW-0325">Glycoprotein</keyword>
<evidence type="ECO:0000256" key="10">
    <source>
        <dbReference type="ARBA" id="ARBA00023180"/>
    </source>
</evidence>
<evidence type="ECO:0000256" key="11">
    <source>
        <dbReference type="ARBA" id="ARBA00023253"/>
    </source>
</evidence>
<reference evidence="14" key="1">
    <citation type="journal article" date="2013" name="Nat. Biotechnol.">
        <title>Draft genome sequence of chickpea (Cicer arietinum) provides a resource for trait improvement.</title>
        <authorList>
            <person name="Varshney R.K."/>
            <person name="Song C."/>
            <person name="Saxena R.K."/>
            <person name="Azam S."/>
            <person name="Yu S."/>
            <person name="Sharpe A.G."/>
            <person name="Cannon S."/>
            <person name="Baek J."/>
            <person name="Rosen B.D."/>
            <person name="Tar'an B."/>
            <person name="Millan T."/>
            <person name="Zhang X."/>
            <person name="Ramsay L.D."/>
            <person name="Iwata A."/>
            <person name="Wang Y."/>
            <person name="Nelson W."/>
            <person name="Farmer A.D."/>
            <person name="Gaur P.M."/>
            <person name="Soderlund C."/>
            <person name="Penmetsa R.V."/>
            <person name="Xu C."/>
            <person name="Bharti A.K."/>
            <person name="He W."/>
            <person name="Winter P."/>
            <person name="Zhao S."/>
            <person name="Hane J.K."/>
            <person name="Carrasquilla-Garcia N."/>
            <person name="Condie J.A."/>
            <person name="Upadhyaya H.D."/>
            <person name="Luo M.C."/>
            <person name="Thudi M."/>
            <person name="Gowda C.L."/>
            <person name="Singh N.P."/>
            <person name="Lichtenzveig J."/>
            <person name="Gali K.K."/>
            <person name="Rubio J."/>
            <person name="Nadarajan N."/>
            <person name="Dolezel J."/>
            <person name="Bansal K.C."/>
            <person name="Xu X."/>
            <person name="Edwards D."/>
            <person name="Zhang G."/>
            <person name="Kahl G."/>
            <person name="Gil J."/>
            <person name="Singh K.B."/>
            <person name="Datta S.K."/>
            <person name="Jackson S.A."/>
            <person name="Wang J."/>
            <person name="Cook D.R."/>
        </authorList>
    </citation>
    <scope>NUCLEOTIDE SEQUENCE [LARGE SCALE GENOMIC DNA]</scope>
    <source>
        <strain evidence="14">cv. CDC Frontier</strain>
    </source>
</reference>
<dbReference type="InterPro" id="IPR019378">
    <property type="entry name" value="GDP-Fuc_O-FucTrfase"/>
</dbReference>
<evidence type="ECO:0000256" key="1">
    <source>
        <dbReference type="ARBA" id="ARBA00004606"/>
    </source>
</evidence>
<reference evidence="15" key="2">
    <citation type="submission" date="2025-08" db="UniProtKB">
        <authorList>
            <consortium name="RefSeq"/>
        </authorList>
    </citation>
    <scope>IDENTIFICATION</scope>
    <source>
        <tissue evidence="15">Etiolated seedlings</tissue>
    </source>
</reference>
<name>A0A1S2YR77_CICAR</name>
<dbReference type="InterPro" id="IPR024709">
    <property type="entry name" value="FucosylTrfase_pln"/>
</dbReference>
<evidence type="ECO:0000256" key="8">
    <source>
        <dbReference type="ARBA" id="ARBA00022989"/>
    </source>
</evidence>
<dbReference type="PANTHER" id="PTHR31741:SF3">
    <property type="entry name" value="O-FUCOSYLTRANSFERASE FAMILY PROTEIN"/>
    <property type="match status" value="1"/>
</dbReference>
<keyword evidence="9" id="KW-0472">Membrane</keyword>
<keyword evidence="4" id="KW-0328">Glycosyltransferase</keyword>
<dbReference type="PaxDb" id="3827-XP_004508646.1"/>
<dbReference type="GeneID" id="101504956"/>
<proteinExistence type="inferred from homology"/>
<comment type="subcellular location">
    <subcellularLocation>
        <location evidence="1">Membrane</location>
        <topology evidence="1">Single-pass type II membrane protein</topology>
    </subcellularLocation>
</comment>
<protein>
    <recommendedName>
        <fullName evidence="13">O-fucosyltransferase family protein</fullName>
    </recommendedName>
</protein>
<evidence type="ECO:0000256" key="2">
    <source>
        <dbReference type="ARBA" id="ARBA00004881"/>
    </source>
</evidence>
<dbReference type="GO" id="GO:0016020">
    <property type="term" value="C:membrane"/>
    <property type="evidence" value="ECO:0007669"/>
    <property type="project" value="UniProtKB-SubCell"/>
</dbReference>
<gene>
    <name evidence="15" type="primary">LOC101504956</name>
</gene>
<evidence type="ECO:0000256" key="12">
    <source>
        <dbReference type="ARBA" id="ARBA00023277"/>
    </source>
</evidence>
<dbReference type="CDD" id="cd11299">
    <property type="entry name" value="O-FucT_plant"/>
    <property type="match status" value="1"/>
</dbReference>
<evidence type="ECO:0000256" key="5">
    <source>
        <dbReference type="ARBA" id="ARBA00022679"/>
    </source>
</evidence>
<evidence type="ECO:0000256" key="9">
    <source>
        <dbReference type="ARBA" id="ARBA00023136"/>
    </source>
</evidence>
<evidence type="ECO:0000256" key="4">
    <source>
        <dbReference type="ARBA" id="ARBA00022676"/>
    </source>
</evidence>
<dbReference type="GO" id="GO:0006004">
    <property type="term" value="P:fucose metabolic process"/>
    <property type="evidence" value="ECO:0007669"/>
    <property type="project" value="UniProtKB-KW"/>
</dbReference>
<dbReference type="KEGG" id="cam:101504956"/>
<keyword evidence="14" id="KW-1185">Reference proteome</keyword>
<evidence type="ECO:0000256" key="6">
    <source>
        <dbReference type="ARBA" id="ARBA00022692"/>
    </source>
</evidence>
<evidence type="ECO:0000256" key="3">
    <source>
        <dbReference type="ARBA" id="ARBA00007737"/>
    </source>
</evidence>
<keyword evidence="5" id="KW-0808">Transferase</keyword>
<dbReference type="GO" id="GO:0005737">
    <property type="term" value="C:cytoplasm"/>
    <property type="evidence" value="ECO:0007669"/>
    <property type="project" value="TreeGrafter"/>
</dbReference>
<dbReference type="OrthoDB" id="1874781at2759"/>
<keyword evidence="6" id="KW-0812">Transmembrane</keyword>
<dbReference type="AlphaFoldDB" id="A0A1S2YR77"/>
<evidence type="ECO:0000313" key="15">
    <source>
        <dbReference type="RefSeq" id="XP_004508647.1"/>
    </source>
</evidence>
<keyword evidence="12" id="KW-0119">Carbohydrate metabolism</keyword>
<evidence type="ECO:0000313" key="14">
    <source>
        <dbReference type="Proteomes" id="UP000087171"/>
    </source>
</evidence>
<keyword evidence="7" id="KW-0735">Signal-anchor</keyword>
<evidence type="ECO:0000256" key="13">
    <source>
        <dbReference type="ARBA" id="ARBA00030350"/>
    </source>
</evidence>
<organism evidence="14 15">
    <name type="scientific">Cicer arietinum</name>
    <name type="common">Chickpea</name>
    <name type="synonym">Garbanzo</name>
    <dbReference type="NCBI Taxonomy" id="3827"/>
    <lineage>
        <taxon>Eukaryota</taxon>
        <taxon>Viridiplantae</taxon>
        <taxon>Streptophyta</taxon>
        <taxon>Embryophyta</taxon>
        <taxon>Tracheophyta</taxon>
        <taxon>Spermatophyta</taxon>
        <taxon>Magnoliopsida</taxon>
        <taxon>eudicotyledons</taxon>
        <taxon>Gunneridae</taxon>
        <taxon>Pentapetalae</taxon>
        <taxon>rosids</taxon>
        <taxon>fabids</taxon>
        <taxon>Fabales</taxon>
        <taxon>Fabaceae</taxon>
        <taxon>Papilionoideae</taxon>
        <taxon>50 kb inversion clade</taxon>
        <taxon>NPAAA clade</taxon>
        <taxon>Hologalegina</taxon>
        <taxon>IRL clade</taxon>
        <taxon>Cicereae</taxon>
        <taxon>Cicer</taxon>
    </lineage>
</organism>
<dbReference type="Proteomes" id="UP000087171">
    <property type="component" value="Chromosome Ca7"/>
</dbReference>
<dbReference type="eggNOG" id="ENOG502QRT0">
    <property type="taxonomic scope" value="Eukaryota"/>
</dbReference>
<dbReference type="GO" id="GO:0016757">
    <property type="term" value="F:glycosyltransferase activity"/>
    <property type="evidence" value="ECO:0007669"/>
    <property type="project" value="UniProtKB-KW"/>
</dbReference>
<sequence>MCRPESKNNNNKWRDLGWMGLKVQKERVGSGLGSGIGSGRCRMKIWMIRATTSVLLWTCIVQLTALGDMWGPRVLKGWPSCFTHDSVSRAMDIEFPSSRSALLPPKRVYKNNGYLMVSCNGGLNQMRAAICDMVAIARYLNVTLIVPELDKASFWADPSDFQDIFDVDHFITSLRDEVRILKELPPRLKLKVEHGLLYSMPPISWSDVSYYKNQILPLLQKYKVVHLNRTDARLANNGLPPEIQKLRCRVNFSALRFTSQIEELGRKVISLLRKNGPFLVLHLRYEMDMLAFSGCTQGCNSDEVEELTRMRYAYPWWKEKIINSDLKRRDGLCPLTPEETALTLRALDIDRNIQIYIAAGEIYGGERRTTSLSKEYPKLVRKETLLEPSDLRFFQNHSSQMAALDYLVSLESDIFVPTYDGNMAKVVEGHRRYLGFKKTILLNRKLLVDLIDQYNNGVLNWDQFSSAVKKAHARRMGSSSKRLVILDKPKEEDYFYSNPEECLEPSNDLLSST</sequence>
<comment type="pathway">
    <text evidence="2">Glycan metabolism.</text>
</comment>
<dbReference type="Pfam" id="PF10250">
    <property type="entry name" value="O-FucT"/>
    <property type="match status" value="1"/>
</dbReference>
<comment type="similarity">
    <text evidence="3">Belongs to the glycosyltransferase GT106 family.</text>
</comment>
<accession>A0A1S2YR77</accession>
<keyword evidence="11" id="KW-0294">Fucose metabolism</keyword>
<keyword evidence="8" id="KW-1133">Transmembrane helix</keyword>
<dbReference type="STRING" id="3827.A0A1S2YR77"/>
<evidence type="ECO:0000256" key="7">
    <source>
        <dbReference type="ARBA" id="ARBA00022968"/>
    </source>
</evidence>
<dbReference type="PANTHER" id="PTHR31741">
    <property type="entry name" value="OS02G0726500 PROTEIN-RELATED"/>
    <property type="match status" value="1"/>
</dbReference>
<dbReference type="FunFam" id="3.40.50.11350:FF:000011">
    <property type="entry name" value="O-fucosyltransferase 28"/>
    <property type="match status" value="1"/>
</dbReference>